<dbReference type="Proteomes" id="UP000462152">
    <property type="component" value="Unassembled WGS sequence"/>
</dbReference>
<dbReference type="InterPro" id="IPR044918">
    <property type="entry name" value="DUF3349_helical"/>
</dbReference>
<protein>
    <submittedName>
        <fullName evidence="1">DUF3349 domain-containing protein</fullName>
    </submittedName>
</protein>
<dbReference type="EMBL" id="WOGT01000007">
    <property type="protein sequence ID" value="MUN55684.1"/>
    <property type="molecule type" value="Genomic_DNA"/>
</dbReference>
<organism evidence="1 2">
    <name type="scientific">Rothia koreensis</name>
    <dbReference type="NCBI Taxonomy" id="592378"/>
    <lineage>
        <taxon>Bacteria</taxon>
        <taxon>Bacillati</taxon>
        <taxon>Actinomycetota</taxon>
        <taxon>Actinomycetes</taxon>
        <taxon>Micrococcales</taxon>
        <taxon>Micrococcaceae</taxon>
        <taxon>Rothia</taxon>
    </lineage>
</organism>
<dbReference type="RefSeq" id="WP_129315991.1">
    <property type="nucleotide sequence ID" value="NZ_CP197643.1"/>
</dbReference>
<gene>
    <name evidence="1" type="ORF">GMA10_10760</name>
</gene>
<proteinExistence type="predicted"/>
<accession>A0A7K1LKF1</accession>
<evidence type="ECO:0000313" key="2">
    <source>
        <dbReference type="Proteomes" id="UP000462152"/>
    </source>
</evidence>
<dbReference type="OrthoDB" id="4350726at2"/>
<name>A0A7K1LKF1_9MICC</name>
<comment type="caution">
    <text evidence="1">The sequence shown here is derived from an EMBL/GenBank/DDBJ whole genome shotgun (WGS) entry which is preliminary data.</text>
</comment>
<reference evidence="1 2" key="1">
    <citation type="submission" date="2019-12" db="EMBL/GenBank/DDBJ databases">
        <authorList>
            <person name="Li J."/>
            <person name="Shi Y."/>
            <person name="Xu G."/>
            <person name="Xiao D."/>
            <person name="Ran X."/>
        </authorList>
    </citation>
    <scope>NUCLEOTIDE SEQUENCE [LARGE SCALE GENOMIC DNA]</scope>
    <source>
        <strain evidence="1 2">JCM 15915</strain>
    </source>
</reference>
<dbReference type="Pfam" id="PF11829">
    <property type="entry name" value="DUF3349"/>
    <property type="match status" value="1"/>
</dbReference>
<keyword evidence="2" id="KW-1185">Reference proteome</keyword>
<dbReference type="AlphaFoldDB" id="A0A7K1LKF1"/>
<dbReference type="Gene3D" id="1.10.150.430">
    <property type="entry name" value="DUF3349, helical bundle"/>
    <property type="match status" value="1"/>
</dbReference>
<sequence>MRNLAASVIRWLRAGYPNGLPSQDYVPLVAVLRRRLAEDEVVEICRQLIAEGVMPAGSVDIGVEITKITDEMPLPGDVARVEEHLRHVGWDL</sequence>
<evidence type="ECO:0000313" key="1">
    <source>
        <dbReference type="EMBL" id="MUN55684.1"/>
    </source>
</evidence>
<dbReference type="InterPro" id="IPR021784">
    <property type="entry name" value="DUF3349"/>
</dbReference>